<dbReference type="InterPro" id="IPR005302">
    <property type="entry name" value="MoCF_Sase_C"/>
</dbReference>
<comment type="caution">
    <text evidence="2">The sequence shown here is derived from an EMBL/GenBank/DDBJ whole genome shotgun (WGS) entry which is preliminary data.</text>
</comment>
<dbReference type="Pfam" id="PF13961">
    <property type="entry name" value="DUF4219"/>
    <property type="match status" value="1"/>
</dbReference>
<dbReference type="PROSITE" id="PS51340">
    <property type="entry name" value="MOSC"/>
    <property type="match status" value="1"/>
</dbReference>
<evidence type="ECO:0000313" key="3">
    <source>
        <dbReference type="Proteomes" id="UP001153555"/>
    </source>
</evidence>
<dbReference type="PANTHER" id="PTHR14237:SF19">
    <property type="entry name" value="MITOCHONDRIAL AMIDOXIME REDUCING COMPONENT 1"/>
    <property type="match status" value="1"/>
</dbReference>
<name>A0A9N7N653_STRHE</name>
<organism evidence="2 3">
    <name type="scientific">Striga hermonthica</name>
    <name type="common">Purple witchweed</name>
    <name type="synonym">Buchnera hermonthica</name>
    <dbReference type="NCBI Taxonomy" id="68872"/>
    <lineage>
        <taxon>Eukaryota</taxon>
        <taxon>Viridiplantae</taxon>
        <taxon>Streptophyta</taxon>
        <taxon>Embryophyta</taxon>
        <taxon>Tracheophyta</taxon>
        <taxon>Spermatophyta</taxon>
        <taxon>Magnoliopsida</taxon>
        <taxon>eudicotyledons</taxon>
        <taxon>Gunneridae</taxon>
        <taxon>Pentapetalae</taxon>
        <taxon>asterids</taxon>
        <taxon>lamiids</taxon>
        <taxon>Lamiales</taxon>
        <taxon>Orobanchaceae</taxon>
        <taxon>Buchnereae</taxon>
        <taxon>Striga</taxon>
    </lineage>
</organism>
<dbReference type="InterPro" id="IPR011037">
    <property type="entry name" value="Pyrv_Knase-like_insert_dom_sf"/>
</dbReference>
<protein>
    <submittedName>
        <fullName evidence="2">Molybdenum cofactor sulfurase family protein</fullName>
    </submittedName>
</protein>
<dbReference type="EMBL" id="CACSLK010026072">
    <property type="protein sequence ID" value="CAA0825368.1"/>
    <property type="molecule type" value="Genomic_DNA"/>
</dbReference>
<dbReference type="AlphaFoldDB" id="A0A9N7N653"/>
<sequence length="273" mass="29766">MASQDVALMVQGSGAYASPRQEVIIHRTVRDVGGANWPVLTRTNYGEWAVLMKVKLRARKLWRAIEEGTEDEEEDCAAMEAILSAVPHDYVESLGAKDSAKAAWDALKAMRIGNVDPAYARGYKVMFSDGYPFLLLSQGSLNALNALLQDPIPVNRFRPNIVVDGCEPFSEDLWTEVRINGSTFNGVKLCGRCKVPTINQETAVGGSEPTQTLTSFRSDRVLRPDKKKPQGKVYFGQNIVCKDTLSEGKGKSIKVGDPLFVVNSVLSAADAAA</sequence>
<dbReference type="InterPro" id="IPR025314">
    <property type="entry name" value="DUF4219"/>
</dbReference>
<accession>A0A9N7N653</accession>
<dbReference type="Proteomes" id="UP001153555">
    <property type="component" value="Unassembled WGS sequence"/>
</dbReference>
<dbReference type="GO" id="GO:0030151">
    <property type="term" value="F:molybdenum ion binding"/>
    <property type="evidence" value="ECO:0007669"/>
    <property type="project" value="InterPro"/>
</dbReference>
<evidence type="ECO:0000259" key="1">
    <source>
        <dbReference type="PROSITE" id="PS51340"/>
    </source>
</evidence>
<feature type="domain" description="MOSC" evidence="1">
    <location>
        <begin position="100"/>
        <end position="262"/>
    </location>
</feature>
<keyword evidence="3" id="KW-1185">Reference proteome</keyword>
<dbReference type="GO" id="GO:0032787">
    <property type="term" value="P:monocarboxylic acid metabolic process"/>
    <property type="evidence" value="ECO:0007669"/>
    <property type="project" value="UniProtKB-ARBA"/>
</dbReference>
<dbReference type="GO" id="GO:0003824">
    <property type="term" value="F:catalytic activity"/>
    <property type="evidence" value="ECO:0007669"/>
    <property type="project" value="InterPro"/>
</dbReference>
<dbReference type="PANTHER" id="PTHR14237">
    <property type="entry name" value="MOLYBDOPTERIN COFACTOR SULFURASE MOSC"/>
    <property type="match status" value="1"/>
</dbReference>
<proteinExistence type="predicted"/>
<dbReference type="OrthoDB" id="17255at2759"/>
<gene>
    <name evidence="2" type="ORF">SHERM_22146</name>
</gene>
<dbReference type="SUPFAM" id="SSF50800">
    <property type="entry name" value="PK beta-barrel domain-like"/>
    <property type="match status" value="1"/>
</dbReference>
<evidence type="ECO:0000313" key="2">
    <source>
        <dbReference type="EMBL" id="CAA0825368.1"/>
    </source>
</evidence>
<reference evidence="2" key="1">
    <citation type="submission" date="2019-12" db="EMBL/GenBank/DDBJ databases">
        <authorList>
            <person name="Scholes J."/>
        </authorList>
    </citation>
    <scope>NUCLEOTIDE SEQUENCE</scope>
</reference>
<dbReference type="Pfam" id="PF03473">
    <property type="entry name" value="MOSC"/>
    <property type="match status" value="1"/>
</dbReference>
<dbReference type="GO" id="GO:0030170">
    <property type="term" value="F:pyridoxal phosphate binding"/>
    <property type="evidence" value="ECO:0007669"/>
    <property type="project" value="InterPro"/>
</dbReference>